<organism evidence="1 2">
    <name type="scientific">Haematococcus lacustris</name>
    <name type="common">Green alga</name>
    <name type="synonym">Haematococcus pluvialis</name>
    <dbReference type="NCBI Taxonomy" id="44745"/>
    <lineage>
        <taxon>Eukaryota</taxon>
        <taxon>Viridiplantae</taxon>
        <taxon>Chlorophyta</taxon>
        <taxon>core chlorophytes</taxon>
        <taxon>Chlorophyceae</taxon>
        <taxon>CS clade</taxon>
        <taxon>Chlamydomonadales</taxon>
        <taxon>Haematococcaceae</taxon>
        <taxon>Haematococcus</taxon>
    </lineage>
</organism>
<evidence type="ECO:0000313" key="2">
    <source>
        <dbReference type="Proteomes" id="UP000485058"/>
    </source>
</evidence>
<protein>
    <submittedName>
        <fullName evidence="1">Uncharacterized protein</fullName>
    </submittedName>
</protein>
<name>A0A699YPA5_HAELA</name>
<keyword evidence="2" id="KW-1185">Reference proteome</keyword>
<accession>A0A699YPA5</accession>
<reference evidence="1 2" key="1">
    <citation type="submission" date="2020-02" db="EMBL/GenBank/DDBJ databases">
        <title>Draft genome sequence of Haematococcus lacustris strain NIES-144.</title>
        <authorList>
            <person name="Morimoto D."/>
            <person name="Nakagawa S."/>
            <person name="Yoshida T."/>
            <person name="Sawayama S."/>
        </authorList>
    </citation>
    <scope>NUCLEOTIDE SEQUENCE [LARGE SCALE GENOMIC DNA]</scope>
    <source>
        <strain evidence="1 2">NIES-144</strain>
    </source>
</reference>
<dbReference type="Proteomes" id="UP000485058">
    <property type="component" value="Unassembled WGS sequence"/>
</dbReference>
<sequence>MGAMATMALVPEGRQRIVMLGGAEPLIKQADAT</sequence>
<evidence type="ECO:0000313" key="1">
    <source>
        <dbReference type="EMBL" id="GFH08746.1"/>
    </source>
</evidence>
<proteinExistence type="predicted"/>
<dbReference type="AlphaFoldDB" id="A0A699YPA5"/>
<dbReference type="EMBL" id="BLLF01000182">
    <property type="protein sequence ID" value="GFH08746.1"/>
    <property type="molecule type" value="Genomic_DNA"/>
</dbReference>
<comment type="caution">
    <text evidence="1">The sequence shown here is derived from an EMBL/GenBank/DDBJ whole genome shotgun (WGS) entry which is preliminary data.</text>
</comment>
<gene>
    <name evidence="1" type="ORF">HaLaN_03763</name>
</gene>